<dbReference type="GO" id="GO:0030288">
    <property type="term" value="C:outer membrane-bounded periplasmic space"/>
    <property type="evidence" value="ECO:0007669"/>
    <property type="project" value="TreeGrafter"/>
</dbReference>
<dbReference type="InterPro" id="IPR050695">
    <property type="entry name" value="N-acetylmuramoyl_amidase_3"/>
</dbReference>
<dbReference type="SMART" id="SM00646">
    <property type="entry name" value="Ami_3"/>
    <property type="match status" value="1"/>
</dbReference>
<evidence type="ECO:0000313" key="5">
    <source>
        <dbReference type="EMBL" id="BDW85584.1"/>
    </source>
</evidence>
<reference evidence="5 6" key="1">
    <citation type="submission" date="2023-01" db="EMBL/GenBank/DDBJ databases">
        <title>Complete genome sequence of Roseicyclus marinus strain Dej080120_10.</title>
        <authorList>
            <person name="Ueki S."/>
            <person name="Maruyama F."/>
        </authorList>
    </citation>
    <scope>NUCLEOTIDE SEQUENCE [LARGE SCALE GENOMIC DNA]</scope>
    <source>
        <strain evidence="5 6">Dej080120_10</strain>
    </source>
</reference>
<evidence type="ECO:0000313" key="6">
    <source>
        <dbReference type="Proteomes" id="UP001337723"/>
    </source>
</evidence>
<dbReference type="PANTHER" id="PTHR30404:SF0">
    <property type="entry name" value="N-ACETYLMURAMOYL-L-ALANINE AMIDASE AMIC"/>
    <property type="match status" value="1"/>
</dbReference>
<dbReference type="InterPro" id="IPR021731">
    <property type="entry name" value="AMIN_dom"/>
</dbReference>
<protein>
    <recommendedName>
        <fullName evidence="2">N-acetylmuramoyl-L-alanine amidase</fullName>
        <ecNumber evidence="2">3.5.1.28</ecNumber>
    </recommendedName>
</protein>
<dbReference type="AlphaFoldDB" id="A0AA48HH97"/>
<proteinExistence type="predicted"/>
<accession>A0AA48HH97</accession>
<name>A0AA48HH97_9RHOB</name>
<dbReference type="PANTHER" id="PTHR30404">
    <property type="entry name" value="N-ACETYLMURAMOYL-L-ALANINE AMIDASE"/>
    <property type="match status" value="1"/>
</dbReference>
<comment type="catalytic activity">
    <reaction evidence="1">
        <text>Hydrolyzes the link between N-acetylmuramoyl residues and L-amino acid residues in certain cell-wall glycopeptides.</text>
        <dbReference type="EC" id="3.5.1.28"/>
    </reaction>
</comment>
<dbReference type="Pfam" id="PF01520">
    <property type="entry name" value="Amidase_3"/>
    <property type="match status" value="1"/>
</dbReference>
<evidence type="ECO:0000256" key="2">
    <source>
        <dbReference type="ARBA" id="ARBA00011901"/>
    </source>
</evidence>
<keyword evidence="3" id="KW-0378">Hydrolase</keyword>
<dbReference type="EC" id="3.5.1.28" evidence="2"/>
<keyword evidence="6" id="KW-1185">Reference proteome</keyword>
<gene>
    <name evidence="5" type="primary">amiC</name>
    <name evidence="5" type="ORF">MACH21_17610</name>
</gene>
<sequence length="409" mass="42693">MNPVIRAVLIPILAALAVCTFGLGAAAQGMGALARLIAEDSRLSAEEGGVSLQLSLSQPVPFRVFTLADPARVVVDFREVAFGDWAEGVVLPEGLSGIAAGPARQAGWSRLVVDLARPMVPGTAAMTVDPASGRAEVVVRLVRADEATFRAQAGAPPEAAGPAPVMSETRRPASDGPIVVVIDPGHGGVDPGAVRGDHTEADLVLTFARELRDALRRTGRVEVVLTREADVFVPLPTRVTIARAAGADLFLSIHADALAEGRAQGATIYTLSETASDAAAEALAEQHDRADLLQGVDLHGADDVVAGVLMDLARLETAPRAAGFAATLVESFAAADVRMHAQPWGEAGFTVLRAADIPSALLEIGFMSDSRDLANILDPAWRAAMQGALVTAVLDWADADQARRMRARQ</sequence>
<dbReference type="Pfam" id="PF11741">
    <property type="entry name" value="AMIN"/>
    <property type="match status" value="1"/>
</dbReference>
<dbReference type="GO" id="GO:0009253">
    <property type="term" value="P:peptidoglycan catabolic process"/>
    <property type="evidence" value="ECO:0007669"/>
    <property type="project" value="InterPro"/>
</dbReference>
<evidence type="ECO:0000256" key="1">
    <source>
        <dbReference type="ARBA" id="ARBA00001561"/>
    </source>
</evidence>
<dbReference type="InterPro" id="IPR002508">
    <property type="entry name" value="MurNAc-LAA_cat"/>
</dbReference>
<dbReference type="GO" id="GO:0008745">
    <property type="term" value="F:N-acetylmuramoyl-L-alanine amidase activity"/>
    <property type="evidence" value="ECO:0007669"/>
    <property type="project" value="UniProtKB-EC"/>
</dbReference>
<dbReference type="Gene3D" id="3.40.630.40">
    <property type="entry name" value="Zn-dependent exopeptidases"/>
    <property type="match status" value="1"/>
</dbReference>
<dbReference type="EMBL" id="AP027266">
    <property type="protein sequence ID" value="BDW85584.1"/>
    <property type="molecule type" value="Genomic_DNA"/>
</dbReference>
<evidence type="ECO:0000256" key="3">
    <source>
        <dbReference type="ARBA" id="ARBA00022801"/>
    </source>
</evidence>
<dbReference type="SUPFAM" id="SSF53187">
    <property type="entry name" value="Zn-dependent exopeptidases"/>
    <property type="match status" value="1"/>
</dbReference>
<organism evidence="5 6">
    <name type="scientific">Roseicyclus marinus</name>
    <dbReference type="NCBI Taxonomy" id="2161673"/>
    <lineage>
        <taxon>Bacteria</taxon>
        <taxon>Pseudomonadati</taxon>
        <taxon>Pseudomonadota</taxon>
        <taxon>Alphaproteobacteria</taxon>
        <taxon>Rhodobacterales</taxon>
        <taxon>Roseobacteraceae</taxon>
        <taxon>Roseicyclus</taxon>
    </lineage>
</organism>
<dbReference type="CDD" id="cd02696">
    <property type="entry name" value="MurNAc-LAA"/>
    <property type="match status" value="1"/>
</dbReference>
<dbReference type="Gene3D" id="2.60.40.3500">
    <property type="match status" value="1"/>
</dbReference>
<dbReference type="KEGG" id="rmai:MACH21_17610"/>
<dbReference type="Proteomes" id="UP001337723">
    <property type="component" value="Chromosome"/>
</dbReference>
<feature type="domain" description="MurNAc-LAA" evidence="4">
    <location>
        <begin position="239"/>
        <end position="394"/>
    </location>
</feature>
<evidence type="ECO:0000259" key="4">
    <source>
        <dbReference type="SMART" id="SM00646"/>
    </source>
</evidence>